<dbReference type="SUPFAM" id="SSF144083">
    <property type="entry name" value="Magnesium transport protein CorA, transmembrane region"/>
    <property type="match status" value="1"/>
</dbReference>
<evidence type="ECO:0000256" key="10">
    <source>
        <dbReference type="ARBA" id="ARBA00034269"/>
    </source>
</evidence>
<dbReference type="Gene3D" id="1.20.58.340">
    <property type="entry name" value="Magnesium transport protein CorA, transmembrane region"/>
    <property type="match status" value="2"/>
</dbReference>
<dbReference type="InterPro" id="IPR045863">
    <property type="entry name" value="CorA_TM1_TM2"/>
</dbReference>
<protein>
    <recommendedName>
        <fullName evidence="12">Magnesium transport protein CorA</fullName>
    </recommendedName>
</protein>
<dbReference type="SUPFAM" id="SSF143865">
    <property type="entry name" value="CorA soluble domain-like"/>
    <property type="match status" value="1"/>
</dbReference>
<dbReference type="KEGG" id="hje:HacjB3_13205"/>
<evidence type="ECO:0000256" key="3">
    <source>
        <dbReference type="ARBA" id="ARBA00022448"/>
    </source>
</evidence>
<dbReference type="PANTHER" id="PTHR46494">
    <property type="entry name" value="CORA FAMILY METAL ION TRANSPORTER (EUROFUNG)"/>
    <property type="match status" value="1"/>
</dbReference>
<comment type="subcellular location">
    <subcellularLocation>
        <location evidence="1">Cell membrane</location>
        <topology evidence="1">Multi-pass membrane protein</topology>
    </subcellularLocation>
    <subcellularLocation>
        <location evidence="12">Membrane</location>
        <topology evidence="12">Multi-pass membrane protein</topology>
    </subcellularLocation>
</comment>
<dbReference type="InterPro" id="IPR004488">
    <property type="entry name" value="Mg/Co-transport_prot_CorA"/>
</dbReference>
<evidence type="ECO:0000256" key="6">
    <source>
        <dbReference type="ARBA" id="ARBA00022842"/>
    </source>
</evidence>
<evidence type="ECO:0000256" key="5">
    <source>
        <dbReference type="ARBA" id="ARBA00022692"/>
    </source>
</evidence>
<dbReference type="Gene3D" id="3.30.460.20">
    <property type="entry name" value="CorA soluble domain-like"/>
    <property type="match status" value="1"/>
</dbReference>
<dbReference type="GO" id="GO:0015087">
    <property type="term" value="F:cobalt ion transmembrane transporter activity"/>
    <property type="evidence" value="ECO:0007669"/>
    <property type="project" value="UniProtKB-UniRule"/>
</dbReference>
<dbReference type="GO" id="GO:0005886">
    <property type="term" value="C:plasma membrane"/>
    <property type="evidence" value="ECO:0007669"/>
    <property type="project" value="UniProtKB-SubCell"/>
</dbReference>
<keyword evidence="3 12" id="KW-0813">Transport</keyword>
<evidence type="ECO:0000313" key="14">
    <source>
        <dbReference type="EMBL" id="ELY38118.1"/>
    </source>
</evidence>
<keyword evidence="4 12" id="KW-1003">Cell membrane</keyword>
<evidence type="ECO:0000256" key="2">
    <source>
        <dbReference type="ARBA" id="ARBA00009765"/>
    </source>
</evidence>
<dbReference type="FunFam" id="1.20.58.340:FF:000004">
    <property type="entry name" value="Magnesium transport protein CorA"/>
    <property type="match status" value="1"/>
</dbReference>
<keyword evidence="6 12" id="KW-0460">Magnesium</keyword>
<dbReference type="eggNOG" id="arCOG02265">
    <property type="taxonomic scope" value="Archaea"/>
</dbReference>
<dbReference type="EMBL" id="AOHV01000024">
    <property type="protein sequence ID" value="ELY38118.1"/>
    <property type="molecule type" value="Genomic_DNA"/>
</dbReference>
<evidence type="ECO:0000256" key="4">
    <source>
        <dbReference type="ARBA" id="ARBA00022475"/>
    </source>
</evidence>
<keyword evidence="8 12" id="KW-0406">Ion transport</keyword>
<keyword evidence="5 12" id="KW-0812">Transmembrane</keyword>
<organism evidence="13 15">
    <name type="scientific">Halalkalicoccus jeotgali (strain DSM 18796 / CECT 7217 / JCM 14584 / KCTC 4019 / B3)</name>
    <dbReference type="NCBI Taxonomy" id="795797"/>
    <lineage>
        <taxon>Archaea</taxon>
        <taxon>Methanobacteriati</taxon>
        <taxon>Methanobacteriota</taxon>
        <taxon>Stenosarchaea group</taxon>
        <taxon>Halobacteria</taxon>
        <taxon>Halobacteriales</taxon>
        <taxon>Halococcaceae</taxon>
        <taxon>Halalkalicoccus</taxon>
    </lineage>
</organism>
<dbReference type="OrthoDB" id="28779at2157"/>
<gene>
    <name evidence="12" type="primary">corA</name>
    <name evidence="13" type="ordered locus">HacjB3_13205</name>
    <name evidence="14" type="ORF">C497_08409</name>
</gene>
<evidence type="ECO:0000256" key="12">
    <source>
        <dbReference type="RuleBase" id="RU362010"/>
    </source>
</evidence>
<accession>D8J7K2</accession>
<feature type="transmembrane region" description="Helical" evidence="12">
    <location>
        <begin position="291"/>
        <end position="311"/>
    </location>
</feature>
<dbReference type="PANTHER" id="PTHR46494:SF1">
    <property type="entry name" value="CORA FAMILY METAL ION TRANSPORTER (EUROFUNG)"/>
    <property type="match status" value="1"/>
</dbReference>
<comment type="catalytic activity">
    <reaction evidence="10">
        <text>Mg(2+)(in) = Mg(2+)(out)</text>
        <dbReference type="Rhea" id="RHEA:29827"/>
        <dbReference type="ChEBI" id="CHEBI:18420"/>
    </reaction>
</comment>
<dbReference type="GO" id="GO:0015095">
    <property type="term" value="F:magnesium ion transmembrane transporter activity"/>
    <property type="evidence" value="ECO:0007669"/>
    <property type="project" value="UniProtKB-UniRule"/>
</dbReference>
<comment type="function">
    <text evidence="11">Mediates influx of magnesium ions. Alternates between open and closed states. Activated by low cytoplasmic Mg(2+) levels. Inactive when cytoplasmic Mg(2+) levels are high.</text>
</comment>
<evidence type="ECO:0000256" key="7">
    <source>
        <dbReference type="ARBA" id="ARBA00022989"/>
    </source>
</evidence>
<name>D8J7K2_HALJB</name>
<dbReference type="GeneID" id="9420457"/>
<dbReference type="STRING" id="795797.HacjB3_13205"/>
<dbReference type="GO" id="GO:0000287">
    <property type="term" value="F:magnesium ion binding"/>
    <property type="evidence" value="ECO:0007669"/>
    <property type="project" value="TreeGrafter"/>
</dbReference>
<keyword evidence="16" id="KW-1185">Reference proteome</keyword>
<keyword evidence="7 12" id="KW-1133">Transmembrane helix</keyword>
<dbReference type="Pfam" id="PF01544">
    <property type="entry name" value="CorA"/>
    <property type="match status" value="1"/>
</dbReference>
<keyword evidence="9 12" id="KW-0472">Membrane</keyword>
<reference evidence="13 15" key="1">
    <citation type="journal article" date="2010" name="J. Bacteriol.">
        <title>Complete genome sequence of Halalkalicoccus jeotgali B3(T), an extremely halophilic archaeon.</title>
        <authorList>
            <person name="Roh S.W."/>
            <person name="Nam Y.D."/>
            <person name="Nam S.H."/>
            <person name="Choi S.H."/>
            <person name="Park H.S."/>
            <person name="Bae J.W."/>
        </authorList>
    </citation>
    <scope>NUCLEOTIDE SEQUENCE [LARGE SCALE GENOMIC DNA]</scope>
    <source>
        <strain evidence="13">B3</strain>
        <strain evidence="15">DSM 18796 / CECT 7217 / JCM 14584 / KCTC 4019 / B3</strain>
    </source>
</reference>
<reference evidence="14 16" key="2">
    <citation type="journal article" date="2014" name="PLoS Genet.">
        <title>Phylogenetically driven sequencing of extremely halophilic archaea reveals strategies for static and dynamic osmo-response.</title>
        <authorList>
            <person name="Becker E.A."/>
            <person name="Seitzer P.M."/>
            <person name="Tritt A."/>
            <person name="Larsen D."/>
            <person name="Krusor M."/>
            <person name="Yao A.I."/>
            <person name="Wu D."/>
            <person name="Madern D."/>
            <person name="Eisen J.A."/>
            <person name="Darling A.E."/>
            <person name="Facciotti M.T."/>
        </authorList>
    </citation>
    <scope>NUCLEOTIDE SEQUENCE [LARGE SCALE GENOMIC DNA]</scope>
    <source>
        <strain evidence="14">B3</strain>
        <strain evidence="16">DSM 18796 / CECT 7217 / JCM 14584 / KCTC 4019 / B3</strain>
    </source>
</reference>
<comment type="similarity">
    <text evidence="2 12">Belongs to the CorA metal ion transporter (MIT) (TC 1.A.35) family.</text>
</comment>
<evidence type="ECO:0000313" key="13">
    <source>
        <dbReference type="EMBL" id="ADJ16022.1"/>
    </source>
</evidence>
<dbReference type="NCBIfam" id="TIGR00383">
    <property type="entry name" value="corA"/>
    <property type="match status" value="1"/>
</dbReference>
<dbReference type="Proteomes" id="UP000000390">
    <property type="component" value="Chromosome"/>
</dbReference>
<feature type="transmembrane region" description="Helical" evidence="12">
    <location>
        <begin position="260"/>
        <end position="279"/>
    </location>
</feature>
<dbReference type="HOGENOM" id="CLU_007127_0_0_2"/>
<dbReference type="AlphaFoldDB" id="D8J7K2"/>
<evidence type="ECO:0000256" key="8">
    <source>
        <dbReference type="ARBA" id="ARBA00023065"/>
    </source>
</evidence>
<evidence type="ECO:0000256" key="11">
    <source>
        <dbReference type="ARBA" id="ARBA00045497"/>
    </source>
</evidence>
<dbReference type="Proteomes" id="UP000011645">
    <property type="component" value="Unassembled WGS sequence"/>
</dbReference>
<dbReference type="GO" id="GO:0050897">
    <property type="term" value="F:cobalt ion binding"/>
    <property type="evidence" value="ECO:0007669"/>
    <property type="project" value="TreeGrafter"/>
</dbReference>
<evidence type="ECO:0000313" key="16">
    <source>
        <dbReference type="Proteomes" id="UP000011645"/>
    </source>
</evidence>
<dbReference type="InterPro" id="IPR002523">
    <property type="entry name" value="MgTranspt_CorA/ZnTranspt_ZntB"/>
</dbReference>
<proteinExistence type="inferred from homology"/>
<dbReference type="InterPro" id="IPR045861">
    <property type="entry name" value="CorA_cytoplasmic_dom"/>
</dbReference>
<evidence type="ECO:0000256" key="1">
    <source>
        <dbReference type="ARBA" id="ARBA00004651"/>
    </source>
</evidence>
<evidence type="ECO:0000313" key="15">
    <source>
        <dbReference type="Proteomes" id="UP000000390"/>
    </source>
</evidence>
<sequence length="317" mass="35359">MIRSLAADGSRPESLAAAREAERAVWVRVTDATPADLDRVAETFGIHPLAVEDLSGVARPKTEEYPEYTFVLLKIAELAAGETSFGEELAVDPLGICIGDDWLVTFSFTTTDACDRAWRTVESDGRVLARGSDFVASRIVDGVTDEYLETLDSLESRIEIVEESVMTSTDIETLERLNSLRRELLVFRKLVWPTREAVGALARGDPDHVRPETEKYFRDVSDRLVHLVELTETYRDLVGGARDIYLNTISQSTNEVMKRLTVVATIVLPLTFVVGVYGMNFETMPELGWTGGYFAVMLGMAGLTLVLADYFRRQNYL</sequence>
<dbReference type="PATRIC" id="fig|795797.18.peg.2640"/>
<dbReference type="EMBL" id="CP002062">
    <property type="protein sequence ID" value="ADJ16022.1"/>
    <property type="molecule type" value="Genomic_DNA"/>
</dbReference>
<evidence type="ECO:0000256" key="9">
    <source>
        <dbReference type="ARBA" id="ARBA00023136"/>
    </source>
</evidence>
<dbReference type="CDD" id="cd12828">
    <property type="entry name" value="TmCorA-like_1"/>
    <property type="match status" value="1"/>
</dbReference>
<dbReference type="RefSeq" id="WP_008415971.1">
    <property type="nucleotide sequence ID" value="NC_014297.1"/>
</dbReference>